<feature type="region of interest" description="Disordered" evidence="1">
    <location>
        <begin position="51"/>
        <end position="100"/>
    </location>
</feature>
<feature type="compositionally biased region" description="Acidic residues" evidence="1">
    <location>
        <begin position="60"/>
        <end position="90"/>
    </location>
</feature>
<gene>
    <name evidence="2" type="ORF">SK128_004678</name>
</gene>
<name>A0AAN8XKB1_HALRR</name>
<reference evidence="2 3" key="1">
    <citation type="submission" date="2023-11" db="EMBL/GenBank/DDBJ databases">
        <title>Halocaridina rubra genome assembly.</title>
        <authorList>
            <person name="Smith C."/>
        </authorList>
    </citation>
    <scope>NUCLEOTIDE SEQUENCE [LARGE SCALE GENOMIC DNA]</scope>
    <source>
        <strain evidence="2">EP-1</strain>
        <tissue evidence="2">Whole</tissue>
    </source>
</reference>
<sequence length="115" mass="13685">MGIEGVNHAWRRDLGLMEKRLCAIGQSDGQGVWLNMRRRKIQGLEVQRGRMTDRFPDFFPQEEEEEEKEEEEEEEEKEEVIEEPQEEVIEEGQSPRRGRNMLMIMMEEETEGMGR</sequence>
<proteinExistence type="predicted"/>
<evidence type="ECO:0000313" key="3">
    <source>
        <dbReference type="Proteomes" id="UP001381693"/>
    </source>
</evidence>
<keyword evidence="3" id="KW-1185">Reference proteome</keyword>
<organism evidence="2 3">
    <name type="scientific">Halocaridina rubra</name>
    <name type="common">Hawaiian red shrimp</name>
    <dbReference type="NCBI Taxonomy" id="373956"/>
    <lineage>
        <taxon>Eukaryota</taxon>
        <taxon>Metazoa</taxon>
        <taxon>Ecdysozoa</taxon>
        <taxon>Arthropoda</taxon>
        <taxon>Crustacea</taxon>
        <taxon>Multicrustacea</taxon>
        <taxon>Malacostraca</taxon>
        <taxon>Eumalacostraca</taxon>
        <taxon>Eucarida</taxon>
        <taxon>Decapoda</taxon>
        <taxon>Pleocyemata</taxon>
        <taxon>Caridea</taxon>
        <taxon>Atyoidea</taxon>
        <taxon>Atyidae</taxon>
        <taxon>Halocaridina</taxon>
    </lineage>
</organism>
<dbReference type="Proteomes" id="UP001381693">
    <property type="component" value="Unassembled WGS sequence"/>
</dbReference>
<evidence type="ECO:0000256" key="1">
    <source>
        <dbReference type="SAM" id="MobiDB-lite"/>
    </source>
</evidence>
<accession>A0AAN8XKB1</accession>
<comment type="caution">
    <text evidence="2">The sequence shown here is derived from an EMBL/GenBank/DDBJ whole genome shotgun (WGS) entry which is preliminary data.</text>
</comment>
<dbReference type="AlphaFoldDB" id="A0AAN8XKB1"/>
<protein>
    <submittedName>
        <fullName evidence="2">Uncharacterized protein</fullName>
    </submittedName>
</protein>
<evidence type="ECO:0000313" key="2">
    <source>
        <dbReference type="EMBL" id="KAK7085816.1"/>
    </source>
</evidence>
<dbReference type="EMBL" id="JAXCGZ010000562">
    <property type="protein sequence ID" value="KAK7085816.1"/>
    <property type="molecule type" value="Genomic_DNA"/>
</dbReference>